<comment type="catalytic activity">
    <reaction evidence="1 4">
        <text>(4aS,6R)-4a-hydroxy-L-erythro-5,6,7,8-tetrahydrobiopterin = (6R)-L-erythro-6,7-dihydrobiopterin + H2O</text>
        <dbReference type="Rhea" id="RHEA:11920"/>
        <dbReference type="ChEBI" id="CHEBI:15377"/>
        <dbReference type="ChEBI" id="CHEBI:15642"/>
        <dbReference type="ChEBI" id="CHEBI:43120"/>
        <dbReference type="EC" id="4.2.1.96"/>
    </reaction>
</comment>
<organism evidence="5 6">
    <name type="scientific">Tropicimonas isoalkanivorans</name>
    <dbReference type="NCBI Taxonomy" id="441112"/>
    <lineage>
        <taxon>Bacteria</taxon>
        <taxon>Pseudomonadati</taxon>
        <taxon>Pseudomonadota</taxon>
        <taxon>Alphaproteobacteria</taxon>
        <taxon>Rhodobacterales</taxon>
        <taxon>Roseobacteraceae</taxon>
        <taxon>Tropicimonas</taxon>
    </lineage>
</organism>
<dbReference type="HAMAP" id="MF_00434">
    <property type="entry name" value="Pterin_4_alpha"/>
    <property type="match status" value="1"/>
</dbReference>
<sequence length="101" mass="11358">MTEDTIDREALAALQASGWALEEGGKAIRKTFEFKNFIAAFGWMTRVAMHAEKMNHHPEWSNVYKTVSVRLTTHDAGGLTNRDIKLARRMNALAGPRDRDG</sequence>
<keyword evidence="6" id="KW-1185">Reference proteome</keyword>
<dbReference type="STRING" id="441112.SAMN04488094_11369"/>
<dbReference type="RefSeq" id="WP_093362146.1">
    <property type="nucleotide sequence ID" value="NZ_FOLG01000013.1"/>
</dbReference>
<evidence type="ECO:0000313" key="5">
    <source>
        <dbReference type="EMBL" id="SFD02190.1"/>
    </source>
</evidence>
<dbReference type="InterPro" id="IPR001533">
    <property type="entry name" value="Pterin_deHydtase"/>
</dbReference>
<proteinExistence type="inferred from homology"/>
<dbReference type="CDD" id="cd00914">
    <property type="entry name" value="PCD_DCoH_subfamily_b"/>
    <property type="match status" value="1"/>
</dbReference>
<dbReference type="NCBIfam" id="NF002017">
    <property type="entry name" value="PRK00823.1-2"/>
    <property type="match status" value="1"/>
</dbReference>
<dbReference type="Pfam" id="PF01329">
    <property type="entry name" value="Pterin_4a"/>
    <property type="match status" value="1"/>
</dbReference>
<evidence type="ECO:0000256" key="4">
    <source>
        <dbReference type="HAMAP-Rule" id="MF_00434"/>
    </source>
</evidence>
<comment type="similarity">
    <text evidence="2 4">Belongs to the pterin-4-alpha-carbinolamine dehydratase family.</text>
</comment>
<dbReference type="SUPFAM" id="SSF55248">
    <property type="entry name" value="PCD-like"/>
    <property type="match status" value="1"/>
</dbReference>
<dbReference type="EC" id="4.2.1.96" evidence="4"/>
<dbReference type="EMBL" id="FOLG01000013">
    <property type="protein sequence ID" value="SFD02190.1"/>
    <property type="molecule type" value="Genomic_DNA"/>
</dbReference>
<dbReference type="GO" id="GO:0006729">
    <property type="term" value="P:tetrahydrobiopterin biosynthetic process"/>
    <property type="evidence" value="ECO:0007669"/>
    <property type="project" value="InterPro"/>
</dbReference>
<evidence type="ECO:0000256" key="1">
    <source>
        <dbReference type="ARBA" id="ARBA00001554"/>
    </source>
</evidence>
<dbReference type="NCBIfam" id="NF002018">
    <property type="entry name" value="PRK00823.1-3"/>
    <property type="match status" value="1"/>
</dbReference>
<evidence type="ECO:0000256" key="3">
    <source>
        <dbReference type="ARBA" id="ARBA00023239"/>
    </source>
</evidence>
<dbReference type="PANTHER" id="PTHR12599:SF0">
    <property type="entry name" value="PTERIN-4-ALPHA-CARBINOLAMINE DEHYDRATASE"/>
    <property type="match status" value="1"/>
</dbReference>
<accession>A0A1I1P868</accession>
<dbReference type="GO" id="GO:0008124">
    <property type="term" value="F:4-alpha-hydroxytetrahydrobiopterin dehydratase activity"/>
    <property type="evidence" value="ECO:0007669"/>
    <property type="project" value="UniProtKB-UniRule"/>
</dbReference>
<dbReference type="InterPro" id="IPR036428">
    <property type="entry name" value="PCD_sf"/>
</dbReference>
<dbReference type="OrthoDB" id="9794987at2"/>
<evidence type="ECO:0000313" key="6">
    <source>
        <dbReference type="Proteomes" id="UP000198728"/>
    </source>
</evidence>
<dbReference type="Proteomes" id="UP000198728">
    <property type="component" value="Unassembled WGS sequence"/>
</dbReference>
<reference evidence="5 6" key="1">
    <citation type="submission" date="2016-10" db="EMBL/GenBank/DDBJ databases">
        <authorList>
            <person name="de Groot N.N."/>
        </authorList>
    </citation>
    <scope>NUCLEOTIDE SEQUENCE [LARGE SCALE GENOMIC DNA]</scope>
    <source>
        <strain evidence="5 6">DSM 19548</strain>
    </source>
</reference>
<name>A0A1I1P868_9RHOB</name>
<dbReference type="Gene3D" id="3.30.1360.20">
    <property type="entry name" value="Transcriptional coactivator/pterin dehydratase"/>
    <property type="match status" value="1"/>
</dbReference>
<gene>
    <name evidence="5" type="ORF">SAMN04488094_11369</name>
</gene>
<protein>
    <recommendedName>
        <fullName evidence="4">Putative pterin-4-alpha-carbinolamine dehydratase</fullName>
        <shortName evidence="4">PHS</shortName>
        <ecNumber evidence="4">4.2.1.96</ecNumber>
    </recommendedName>
    <alternativeName>
        <fullName evidence="4">4-alpha-hydroxy-tetrahydropterin dehydratase</fullName>
    </alternativeName>
    <alternativeName>
        <fullName evidence="4">Pterin carbinolamine dehydratase</fullName>
        <shortName evidence="4">PCD</shortName>
    </alternativeName>
</protein>
<dbReference type="PANTHER" id="PTHR12599">
    <property type="entry name" value="PTERIN-4-ALPHA-CARBINOLAMINE DEHYDRATASE"/>
    <property type="match status" value="1"/>
</dbReference>
<keyword evidence="3 4" id="KW-0456">Lyase</keyword>
<dbReference type="AlphaFoldDB" id="A0A1I1P868"/>
<evidence type="ECO:0000256" key="2">
    <source>
        <dbReference type="ARBA" id="ARBA00006472"/>
    </source>
</evidence>